<dbReference type="Gene3D" id="3.30.479.30">
    <property type="entry name" value="Band 7 domain"/>
    <property type="match status" value="1"/>
</dbReference>
<evidence type="ECO:0000259" key="3">
    <source>
        <dbReference type="SMART" id="SM00244"/>
    </source>
</evidence>
<dbReference type="Pfam" id="PF01145">
    <property type="entry name" value="Band_7"/>
    <property type="match status" value="1"/>
</dbReference>
<dbReference type="KEGG" id="hnv:DDQ68_10995"/>
<dbReference type="InterPro" id="IPR001107">
    <property type="entry name" value="Band_7"/>
</dbReference>
<accession>A0A2Z3GH83</accession>
<dbReference type="Proteomes" id="UP000245999">
    <property type="component" value="Chromosome"/>
</dbReference>
<dbReference type="GO" id="GO:0005886">
    <property type="term" value="C:plasma membrane"/>
    <property type="evidence" value="ECO:0007669"/>
    <property type="project" value="InterPro"/>
</dbReference>
<evidence type="ECO:0000256" key="1">
    <source>
        <dbReference type="ARBA" id="ARBA00004167"/>
    </source>
</evidence>
<proteinExistence type="inferred from homology"/>
<dbReference type="CDD" id="cd13438">
    <property type="entry name" value="SPFH_eoslipins_u2"/>
    <property type="match status" value="1"/>
</dbReference>
<sequence>MGLFTKTYQVRPNSQGFLYRNNVLEKQWEPGRYEVSDWRNQTELLVLPTTSRQVVITNQEVLTSDNIALRFSCVVLYRIADGLRFVNSFDFSQGVGPALNEAEQRVAVAVQLSARVQIGVSTSEDLNERRAELASLQTEALAQRALEFGVVLEMVQLRDLTFPKNIQELFARHLEAKIRAKADLENARTTVATARALKNASELMKGDENIRFYQFLETITKIASKGKHTSLVGEFPQLPK</sequence>
<protein>
    <recommendedName>
        <fullName evidence="3">Band 7 domain-containing protein</fullName>
    </recommendedName>
</protein>
<evidence type="ECO:0000313" key="5">
    <source>
        <dbReference type="Proteomes" id="UP000245999"/>
    </source>
</evidence>
<dbReference type="EMBL" id="CP029145">
    <property type="protein sequence ID" value="AWM33259.1"/>
    <property type="molecule type" value="Genomic_DNA"/>
</dbReference>
<dbReference type="InterPro" id="IPR043202">
    <property type="entry name" value="Band-7_stomatin-like"/>
</dbReference>
<dbReference type="SUPFAM" id="SSF117892">
    <property type="entry name" value="Band 7/SPFH domain"/>
    <property type="match status" value="1"/>
</dbReference>
<name>A0A2Z3GH83_9BACT</name>
<reference evidence="5" key="1">
    <citation type="submission" date="2018-04" db="EMBL/GenBank/DDBJ databases">
        <title>Complete genome of Antarctic heterotrophic bacterium Hymenobacter nivis.</title>
        <authorList>
            <person name="Terashima M."/>
        </authorList>
    </citation>
    <scope>NUCLEOTIDE SEQUENCE [LARGE SCALE GENOMIC DNA]</scope>
    <source>
        <strain evidence="5">NBRC 111535</strain>
    </source>
</reference>
<feature type="domain" description="Band 7" evidence="3">
    <location>
        <begin position="5"/>
        <end position="174"/>
    </location>
</feature>
<evidence type="ECO:0000313" key="4">
    <source>
        <dbReference type="EMBL" id="AWM33259.1"/>
    </source>
</evidence>
<evidence type="ECO:0000256" key="2">
    <source>
        <dbReference type="ARBA" id="ARBA00008164"/>
    </source>
</evidence>
<dbReference type="RefSeq" id="WP_109656341.1">
    <property type="nucleotide sequence ID" value="NZ_CP029145.1"/>
</dbReference>
<dbReference type="InterPro" id="IPR036013">
    <property type="entry name" value="Band_7/SPFH_dom_sf"/>
</dbReference>
<keyword evidence="5" id="KW-1185">Reference proteome</keyword>
<dbReference type="OrthoDB" id="1150820at2"/>
<gene>
    <name evidence="4" type="ORF">DDQ68_10995</name>
</gene>
<comment type="subcellular location">
    <subcellularLocation>
        <location evidence="1">Membrane</location>
        <topology evidence="1">Single-pass membrane protein</topology>
    </subcellularLocation>
</comment>
<dbReference type="SMART" id="SM00244">
    <property type="entry name" value="PHB"/>
    <property type="match status" value="1"/>
</dbReference>
<dbReference type="PANTHER" id="PTHR10264:SF19">
    <property type="entry name" value="AT06885P-RELATED"/>
    <property type="match status" value="1"/>
</dbReference>
<dbReference type="AlphaFoldDB" id="A0A2Z3GH83"/>
<comment type="similarity">
    <text evidence="2">Belongs to the band 7/mec-2 family.</text>
</comment>
<organism evidence="4 5">
    <name type="scientific">Hymenobacter nivis</name>
    <dbReference type="NCBI Taxonomy" id="1850093"/>
    <lineage>
        <taxon>Bacteria</taxon>
        <taxon>Pseudomonadati</taxon>
        <taxon>Bacteroidota</taxon>
        <taxon>Cytophagia</taxon>
        <taxon>Cytophagales</taxon>
        <taxon>Hymenobacteraceae</taxon>
        <taxon>Hymenobacter</taxon>
    </lineage>
</organism>
<dbReference type="PANTHER" id="PTHR10264">
    <property type="entry name" value="BAND 7 PROTEIN-RELATED"/>
    <property type="match status" value="1"/>
</dbReference>